<dbReference type="EMBL" id="SISG01000001">
    <property type="protein sequence ID" value="TBN57868.1"/>
    <property type="molecule type" value="Genomic_DNA"/>
</dbReference>
<dbReference type="InterPro" id="IPR013538">
    <property type="entry name" value="ASHA1/2-like_C"/>
</dbReference>
<evidence type="ECO:0000313" key="4">
    <source>
        <dbReference type="Proteomes" id="UP000294194"/>
    </source>
</evidence>
<protein>
    <submittedName>
        <fullName evidence="3">SRPBCC domain-containing protein</fullName>
    </submittedName>
</protein>
<evidence type="ECO:0000259" key="2">
    <source>
        <dbReference type="Pfam" id="PF08327"/>
    </source>
</evidence>
<dbReference type="InterPro" id="IPR023393">
    <property type="entry name" value="START-like_dom_sf"/>
</dbReference>
<gene>
    <name evidence="3" type="ORF">EYE40_10960</name>
</gene>
<proteinExistence type="inferred from homology"/>
<reference evidence="4" key="1">
    <citation type="submission" date="2019-02" db="EMBL/GenBank/DDBJ databases">
        <title>Glaciihabitans arcticus sp. nov., a psychrotolerant bacterium isolated from polar soil.</title>
        <authorList>
            <person name="Dahal R.H."/>
        </authorList>
    </citation>
    <scope>NUCLEOTIDE SEQUENCE [LARGE SCALE GENOMIC DNA]</scope>
    <source>
        <strain evidence="4">RP-3-7</strain>
    </source>
</reference>
<comment type="similarity">
    <text evidence="1">Belongs to the AHA1 family.</text>
</comment>
<keyword evidence="4" id="KW-1185">Reference proteome</keyword>
<dbReference type="Proteomes" id="UP000294194">
    <property type="component" value="Unassembled WGS sequence"/>
</dbReference>
<evidence type="ECO:0000313" key="3">
    <source>
        <dbReference type="EMBL" id="TBN57868.1"/>
    </source>
</evidence>
<dbReference type="SUPFAM" id="SSF55961">
    <property type="entry name" value="Bet v1-like"/>
    <property type="match status" value="1"/>
</dbReference>
<comment type="caution">
    <text evidence="3">The sequence shown here is derived from an EMBL/GenBank/DDBJ whole genome shotgun (WGS) entry which is preliminary data.</text>
</comment>
<dbReference type="Pfam" id="PF08327">
    <property type="entry name" value="AHSA1"/>
    <property type="match status" value="1"/>
</dbReference>
<evidence type="ECO:0000256" key="1">
    <source>
        <dbReference type="ARBA" id="ARBA00006817"/>
    </source>
</evidence>
<dbReference type="AlphaFoldDB" id="A0A4Q9GW91"/>
<sequence length="150" mass="16636">MVTSIVGYMAHAEDTTGKTKDAGWEVGVRTTVPADLPAVWEFLMGEGVALWLGEVTLPREKGKPYKTRDGVSGEVRSYGENAMIRLTWHPEDWPHPTTLQVRVKEAVTGTTISFHHEKLADRNERKMMLGHWKLVAEHVAGELGASASSR</sequence>
<name>A0A4Q9GW91_9MICO</name>
<organism evidence="3 4">
    <name type="scientific">Glaciihabitans arcticus</name>
    <dbReference type="NCBI Taxonomy" id="2668039"/>
    <lineage>
        <taxon>Bacteria</taxon>
        <taxon>Bacillati</taxon>
        <taxon>Actinomycetota</taxon>
        <taxon>Actinomycetes</taxon>
        <taxon>Micrococcales</taxon>
        <taxon>Microbacteriaceae</taxon>
        <taxon>Glaciihabitans</taxon>
    </lineage>
</organism>
<dbReference type="Gene3D" id="3.30.530.20">
    <property type="match status" value="1"/>
</dbReference>
<feature type="domain" description="Activator of Hsp90 ATPase homologue 1/2-like C-terminal" evidence="2">
    <location>
        <begin position="59"/>
        <end position="137"/>
    </location>
</feature>
<accession>A0A4Q9GW91</accession>